<name>F0WXV6_9STRA</name>
<accession>F0WXV6</accession>
<evidence type="ECO:0000256" key="1">
    <source>
        <dbReference type="SAM" id="Phobius"/>
    </source>
</evidence>
<dbReference type="HOGENOM" id="CLU_078093_0_0_1"/>
<keyword evidence="1" id="KW-0472">Membrane</keyword>
<protein>
    <submittedName>
        <fullName evidence="2">Uncharacterized protein AlNc14C365G11043</fullName>
    </submittedName>
</protein>
<dbReference type="AlphaFoldDB" id="F0WXV6"/>
<feature type="transmembrane region" description="Helical" evidence="1">
    <location>
        <begin position="48"/>
        <end position="69"/>
    </location>
</feature>
<keyword evidence="1" id="KW-0812">Transmembrane</keyword>
<reference evidence="2" key="1">
    <citation type="journal article" date="2011" name="PLoS Biol.">
        <title>Gene gain and loss during evolution of obligate parasitism in the white rust pathogen of Arabidopsis thaliana.</title>
        <authorList>
            <person name="Kemen E."/>
            <person name="Gardiner A."/>
            <person name="Schultz-Larsen T."/>
            <person name="Kemen A.C."/>
            <person name="Balmuth A.L."/>
            <person name="Robert-Seilaniantz A."/>
            <person name="Bailey K."/>
            <person name="Holub E."/>
            <person name="Studholme D.J."/>
            <person name="Maclean D."/>
            <person name="Jones J.D."/>
        </authorList>
    </citation>
    <scope>NUCLEOTIDE SEQUENCE</scope>
</reference>
<proteinExistence type="predicted"/>
<keyword evidence="1" id="KW-1133">Transmembrane helix</keyword>
<reference evidence="2" key="2">
    <citation type="submission" date="2011-02" db="EMBL/GenBank/DDBJ databases">
        <authorList>
            <person name="MacLean D."/>
        </authorList>
    </citation>
    <scope>NUCLEOTIDE SEQUENCE</scope>
</reference>
<organism evidence="2">
    <name type="scientific">Albugo laibachii Nc14</name>
    <dbReference type="NCBI Taxonomy" id="890382"/>
    <lineage>
        <taxon>Eukaryota</taxon>
        <taxon>Sar</taxon>
        <taxon>Stramenopiles</taxon>
        <taxon>Oomycota</taxon>
        <taxon>Peronosporomycetes</taxon>
        <taxon>Albuginales</taxon>
        <taxon>Albuginaceae</taxon>
        <taxon>Albugo</taxon>
    </lineage>
</organism>
<dbReference type="EMBL" id="FR824410">
    <property type="protein sequence ID" value="CCA26304.1"/>
    <property type="molecule type" value="Genomic_DNA"/>
</dbReference>
<sequence length="310" mass="36043">MTKSALVHVERLMRNRLNRVGLTRVTRRHLSTPTVEDKVVKTSFARKYIWVPVGLVLGIPTVISAAFVYNLKFDPEFYHHFERKYPDLIERINKYVSIDDGYLQLKKREDIGTVTPAFDIQNEDVDIIVKFQSRKKVRLRVSGTMSQSDIGQLARKEANTTSDDPIVSIDFDEENVNETALNKLPRKDISSVWQPHGQFSWGSLKNVEKKKPSETDLRKEIKKLTFQQKALEESKLTTGRDIDDIDEEVKSIETRKKDLTRALPHSGHKINYFRRNHGTGFTNHPTYTIMVSYRPIWSCMRCLCVYRSRL</sequence>
<evidence type="ECO:0000313" key="2">
    <source>
        <dbReference type="EMBL" id="CCA26304.1"/>
    </source>
</evidence>
<gene>
    <name evidence="2" type="primary">AlNc14C365G11043</name>
    <name evidence="2" type="ORF">ALNC14_124480</name>
</gene>